<dbReference type="STRING" id="1004.SAMN05661012_06172"/>
<dbReference type="Proteomes" id="UP001326715">
    <property type="component" value="Chromosome"/>
</dbReference>
<evidence type="ECO:0000313" key="3">
    <source>
        <dbReference type="EMBL" id="WQG87336.1"/>
    </source>
</evidence>
<evidence type="ECO:0000256" key="1">
    <source>
        <dbReference type="SAM" id="SignalP"/>
    </source>
</evidence>
<keyword evidence="1" id="KW-0732">Signal</keyword>
<evidence type="ECO:0000313" key="2">
    <source>
        <dbReference type="EMBL" id="SFW87973.1"/>
    </source>
</evidence>
<dbReference type="Gene3D" id="1.20.5.320">
    <property type="entry name" value="6-Phosphogluconate Dehydrogenase, domain 3"/>
    <property type="match status" value="1"/>
</dbReference>
<accession>A0A1K1SVT5</accession>
<gene>
    <name evidence="2" type="ORF">SAMN05661012_06172</name>
    <name evidence="3" type="ORF">SR876_20645</name>
</gene>
<dbReference type="RefSeq" id="WP_218164120.1">
    <property type="nucleotide sequence ID" value="NZ_CBHWAX010000001.1"/>
</dbReference>
<dbReference type="PROSITE" id="PS51257">
    <property type="entry name" value="PROKAR_LIPOPROTEIN"/>
    <property type="match status" value="1"/>
</dbReference>
<feature type="chain" id="PRO_5012114431" evidence="1">
    <location>
        <begin position="26"/>
        <end position="194"/>
    </location>
</feature>
<dbReference type="Proteomes" id="UP000183788">
    <property type="component" value="Unassembled WGS sequence"/>
</dbReference>
<evidence type="ECO:0000313" key="5">
    <source>
        <dbReference type="Proteomes" id="UP001326715"/>
    </source>
</evidence>
<organism evidence="2 4">
    <name type="scientific">Chitinophaga sancti</name>
    <dbReference type="NCBI Taxonomy" id="1004"/>
    <lineage>
        <taxon>Bacteria</taxon>
        <taxon>Pseudomonadati</taxon>
        <taxon>Bacteroidota</taxon>
        <taxon>Chitinophagia</taxon>
        <taxon>Chitinophagales</taxon>
        <taxon>Chitinophagaceae</taxon>
        <taxon>Chitinophaga</taxon>
    </lineage>
</organism>
<feature type="signal peptide" evidence="1">
    <location>
        <begin position="1"/>
        <end position="25"/>
    </location>
</feature>
<keyword evidence="5" id="KW-1185">Reference proteome</keyword>
<protein>
    <submittedName>
        <fullName evidence="3">Collagen-like protein</fullName>
    </submittedName>
</protein>
<name>A0A1K1SVT5_9BACT</name>
<reference evidence="2 4" key="1">
    <citation type="submission" date="2016-11" db="EMBL/GenBank/DDBJ databases">
        <authorList>
            <person name="Jaros S."/>
            <person name="Januszkiewicz K."/>
            <person name="Wedrychowicz H."/>
        </authorList>
    </citation>
    <scope>NUCLEOTIDE SEQUENCE [LARGE SCALE GENOMIC DNA]</scope>
    <source>
        <strain evidence="2 4">DSM 784</strain>
    </source>
</reference>
<reference evidence="3 5" key="2">
    <citation type="submission" date="2023-11" db="EMBL/GenBank/DDBJ databases">
        <title>MicrobeMod: A computational toolkit for identifying prokaryotic methylation and restriction-modification with nanopore sequencing.</title>
        <authorList>
            <person name="Crits-Christoph A."/>
            <person name="Kang S.C."/>
            <person name="Lee H."/>
            <person name="Ostrov N."/>
        </authorList>
    </citation>
    <scope>NUCLEOTIDE SEQUENCE [LARGE SCALE GENOMIC DNA]</scope>
    <source>
        <strain evidence="3 5">ATCC 23090</strain>
    </source>
</reference>
<dbReference type="AlphaFoldDB" id="A0A1K1SVT5"/>
<sequence>MKRIFCSVNGPLLLLAIAMFMFSCSKDGSTGPKGDTGATGPAGPTGPKGDAGTANVIYSDWLTVAFKADTIHTSGGGIDTIGYFADIAIPKLDAAIISSGEMKVYVNGKTAASPLVSPLPYYDVYTNLNIHATFSVGGVGLYSNGDVSTYVDNTGAKRWQYRYVLIPGGTAARKATTVDLGDYNAVKAWLGLKD</sequence>
<dbReference type="EMBL" id="FPIZ01000034">
    <property type="protein sequence ID" value="SFW87973.1"/>
    <property type="molecule type" value="Genomic_DNA"/>
</dbReference>
<evidence type="ECO:0000313" key="4">
    <source>
        <dbReference type="Proteomes" id="UP000183788"/>
    </source>
</evidence>
<dbReference type="EMBL" id="CP140154">
    <property type="protein sequence ID" value="WQG87336.1"/>
    <property type="molecule type" value="Genomic_DNA"/>
</dbReference>
<proteinExistence type="predicted"/>